<keyword evidence="1" id="KW-0812">Transmembrane</keyword>
<keyword evidence="1" id="KW-0472">Membrane</keyword>
<proteinExistence type="predicted"/>
<accession>A0A1W1VJ64</accession>
<keyword evidence="1" id="KW-1133">Transmembrane helix</keyword>
<keyword evidence="3" id="KW-1185">Reference proteome</keyword>
<name>A0A1W1VJ64_9DEIO</name>
<reference evidence="2 3" key="1">
    <citation type="submission" date="2017-04" db="EMBL/GenBank/DDBJ databases">
        <authorList>
            <person name="Afonso C.L."/>
            <person name="Miller P.J."/>
            <person name="Scott M.A."/>
            <person name="Spackman E."/>
            <person name="Goraichik I."/>
            <person name="Dimitrov K.M."/>
            <person name="Suarez D.L."/>
            <person name="Swayne D.E."/>
        </authorList>
    </citation>
    <scope>NUCLEOTIDE SEQUENCE [LARGE SCALE GENOMIC DNA]</scope>
    <source>
        <strain evidence="2 3">KR-140</strain>
    </source>
</reference>
<protein>
    <submittedName>
        <fullName evidence="2">Uncharacterized protein</fullName>
    </submittedName>
</protein>
<feature type="transmembrane region" description="Helical" evidence="1">
    <location>
        <begin position="12"/>
        <end position="34"/>
    </location>
</feature>
<evidence type="ECO:0000313" key="3">
    <source>
        <dbReference type="Proteomes" id="UP000192582"/>
    </source>
</evidence>
<dbReference type="AlphaFoldDB" id="A0A1W1VJ64"/>
<dbReference type="Proteomes" id="UP000192582">
    <property type="component" value="Unassembled WGS sequence"/>
</dbReference>
<dbReference type="STRING" id="695939.SAMN00790413_01976"/>
<dbReference type="RefSeq" id="WP_170928751.1">
    <property type="nucleotide sequence ID" value="NZ_FWWU01000009.1"/>
</dbReference>
<evidence type="ECO:0000256" key="1">
    <source>
        <dbReference type="SAM" id="Phobius"/>
    </source>
</evidence>
<sequence length="56" mass="6212">MPGLSPLEPVALFAFLAVLAALVSGVVWVARRAWDGGESHRVRKLEQRVRELEGRD</sequence>
<organism evidence="2 3">
    <name type="scientific">Deinococcus hopiensis KR-140</name>
    <dbReference type="NCBI Taxonomy" id="695939"/>
    <lineage>
        <taxon>Bacteria</taxon>
        <taxon>Thermotogati</taxon>
        <taxon>Deinococcota</taxon>
        <taxon>Deinococci</taxon>
        <taxon>Deinococcales</taxon>
        <taxon>Deinococcaceae</taxon>
        <taxon>Deinococcus</taxon>
    </lineage>
</organism>
<dbReference type="EMBL" id="FWWU01000009">
    <property type="protein sequence ID" value="SMB93419.1"/>
    <property type="molecule type" value="Genomic_DNA"/>
</dbReference>
<evidence type="ECO:0000313" key="2">
    <source>
        <dbReference type="EMBL" id="SMB93419.1"/>
    </source>
</evidence>
<gene>
    <name evidence="2" type="ORF">SAMN00790413_01976</name>
</gene>